<dbReference type="PANTHER" id="PTHR33928">
    <property type="entry name" value="POLYGALACTURONASE QRT3"/>
    <property type="match status" value="1"/>
</dbReference>
<evidence type="ECO:0000313" key="4">
    <source>
        <dbReference type="EMBL" id="KAF6823628.1"/>
    </source>
</evidence>
<dbReference type="InterPro" id="IPR012334">
    <property type="entry name" value="Pectin_lyas_fold"/>
</dbReference>
<dbReference type="InterPro" id="IPR039279">
    <property type="entry name" value="QRT3-like"/>
</dbReference>
<organism evidence="4 5">
    <name type="scientific">Colletotrichum musicola</name>
    <dbReference type="NCBI Taxonomy" id="2175873"/>
    <lineage>
        <taxon>Eukaryota</taxon>
        <taxon>Fungi</taxon>
        <taxon>Dikarya</taxon>
        <taxon>Ascomycota</taxon>
        <taxon>Pezizomycotina</taxon>
        <taxon>Sordariomycetes</taxon>
        <taxon>Hypocreomycetidae</taxon>
        <taxon>Glomerellales</taxon>
        <taxon>Glomerellaceae</taxon>
        <taxon>Colletotrichum</taxon>
        <taxon>Colletotrichum orchidearum species complex</taxon>
    </lineage>
</organism>
<evidence type="ECO:0000259" key="3">
    <source>
        <dbReference type="Pfam" id="PF12708"/>
    </source>
</evidence>
<dbReference type="PANTHER" id="PTHR33928:SF2">
    <property type="entry name" value="PECTATE LYASE SUPERFAMILY PROTEIN DOMAIN-CONTAINING PROTEIN-RELATED"/>
    <property type="match status" value="1"/>
</dbReference>
<protein>
    <submittedName>
        <fullName evidence="4">Glucan-beta-glucosidase</fullName>
    </submittedName>
</protein>
<dbReference type="GO" id="GO:0004650">
    <property type="term" value="F:polygalacturonase activity"/>
    <property type="evidence" value="ECO:0007669"/>
    <property type="project" value="InterPro"/>
</dbReference>
<feature type="domain" description="Rhamnogalacturonase A/B/Epimerase-like pectate lyase" evidence="3">
    <location>
        <begin position="141"/>
        <end position="378"/>
    </location>
</feature>
<feature type="region of interest" description="Disordered" evidence="1">
    <location>
        <begin position="1385"/>
        <end position="1452"/>
    </location>
</feature>
<keyword evidence="5" id="KW-1185">Reference proteome</keyword>
<dbReference type="Gene3D" id="2.160.20.10">
    <property type="entry name" value="Single-stranded right-handed beta-helix, Pectin lyase-like"/>
    <property type="match status" value="2"/>
</dbReference>
<sequence>MSALFALFFTLLAAQWGLVGSASTIRGLNSTRLPSNTTKSSYDRQPVPAYMVDNQHNYYKTAPDKGRHNGPVWAYSGNLDTYLANLQTGFVVRGGYDRSNSTRRTRVKSPDRKRQSSDFWLSSLGPLGKQPHAGGDGYQFFRNVVEDFGADNTGETDTTEALNAASASWNKDSVGDSKTRCGEKCGNTFSQGAIVFFPGGTYKVCSPVIQYYYTQFVGDPNDMPIIKGCDDFQGIALFDVDPYIPGASGQQWYINQNQFFRQIRNFRFDLTDMPESTAEHDQPLVPTGIHWQVSQATSLQNLVFDMPITSTTTAVGIFTENGSGGFVSDLEFNGGNIGWRAGSQQYTARGLVFNQCNTAVQMVWDWGWAWQRITVNGGSIAFNISGVGGDDGQGIGSVSIIDSTINDVEIGVLTNSLSTAPNIVLDNTNFKNVPNPVIAEGGSKLLSGNSDLWATGKRYNGSDGSTQTGDVTAPARGKGLDDSDGKLYVRSRPQYEKHSGSSFLVATTDGGCKNDATGDQASCINTFLRRAVDSGQIAYFPAGVYAVGSTVNIPTNSVVQGSLWSQIQGSGFYFSDMQNPKVMVQVGNKGDIGTMEITEMMFSVRGATAGAILMEWNVAAKSQGAAAMWDSHFRVGGGLGTDLDLSTCPKFSNSAECIAASLMFRVTSQSNGYFENVWAWVADHDNDQSIYNQPDSSSTQISLFGARGMLIESEGPSWFYGGGSEHSVLYNYLISGAKSVYMGHIQTESPYYQPNPGPPAPFRAAAKFPNDPDFSHCEVAPEVWDDRCNYAWGVQIIDSKDVIIHAAGLYSFFNEYYQDCIPTNNCQDRILEVKGSTGVVIYNLFTVATINIASGIDDTDVPQDGNQRGFTTEVSVWVPLPGSDNVDIVWVGTEVWDTPTVSCPSQSRTCMLVLPTSTLGSTTTIQPSRYTTSLEYGGFSRTTIAGVATTVFVTTTTTLTISVPPIVTDGIGFSNVNVTSSGAMPITIFPSVNIPPVVVTLPNGEGSETTRTVPLPPWPQINGGPSFDYTDPATLPPNSDGALPTSTTYFTPISIPITVPSAMVTTVTFPGSTGVVTVHCPATTSIVFATPPVAVATTCTGSVDLTLNFACPTTRVLTFLGPATAVATVDCSLVTAWKTGSTPTTSELPVFTSWPIYGRIVPEEKEIDEPEPDEDEDGVHVPCTAWFFFFCVSWGETRVRSWFWILPPGIYGPGPPPINILRLPPGVTIRGNLPRWPRVTIGPDYRLTTESEPECETQTAEACTTTDWVTDGTTKSSTTLCETITGCSISVSDSSTAVFGSQTAAPVGTFGDERWATMTMGDAFTNSVYAAIESRLAREEASQGGTTLSFTPGPTAGPTCAGASTACGGTVCSGYWCNPTPTGAPPGHHDPKDPSSGGYSASPTSIGPSTTSTRPPPSTTSKPATPVTPQTRGPINCFNEDDFPGHGDLQSGSQDDFSQAFSNMRTQMGDDDLIGPGDQPVKLRSTDSHGINYDYSCSWVPGCVTEVEKQSFGFPLGSPSLITAYLLVREDYTKCNNGGVGGSCQVGCLLYTFEGGRGDEPTNPCDDWDCRQCGMPTDPPNCKECCANSLSSTDINAGNASTSDGLTVVDNMSGGSSSRLF</sequence>
<evidence type="ECO:0000256" key="1">
    <source>
        <dbReference type="SAM" id="MobiDB-lite"/>
    </source>
</evidence>
<dbReference type="InterPro" id="IPR011050">
    <property type="entry name" value="Pectin_lyase_fold/virulence"/>
</dbReference>
<proteinExistence type="predicted"/>
<evidence type="ECO:0000313" key="5">
    <source>
        <dbReference type="Proteomes" id="UP000639643"/>
    </source>
</evidence>
<comment type="caution">
    <text evidence="4">The sequence shown here is derived from an EMBL/GenBank/DDBJ whole genome shotgun (WGS) entry which is preliminary data.</text>
</comment>
<reference evidence="4" key="1">
    <citation type="journal article" date="2020" name="Phytopathology">
        <title>Genome Sequence Resources of Colletotrichum truncatum, C. plurivorum, C. musicola, and C. sojae: Four Species Pathogenic to Soybean (Glycine max).</title>
        <authorList>
            <person name="Rogerio F."/>
            <person name="Boufleur T.R."/>
            <person name="Ciampi-Guillardi M."/>
            <person name="Sukno S.A."/>
            <person name="Thon M.R."/>
            <person name="Massola Junior N.S."/>
            <person name="Baroncelli R."/>
        </authorList>
    </citation>
    <scope>NUCLEOTIDE SEQUENCE</scope>
    <source>
        <strain evidence="4">LFN0074</strain>
    </source>
</reference>
<name>A0A8H6K3C5_9PEZI</name>
<dbReference type="Pfam" id="PF12708">
    <property type="entry name" value="Pect-lyase_RHGA_epim"/>
    <property type="match status" value="1"/>
</dbReference>
<dbReference type="Proteomes" id="UP000639643">
    <property type="component" value="Unassembled WGS sequence"/>
</dbReference>
<evidence type="ECO:0000256" key="2">
    <source>
        <dbReference type="SAM" id="SignalP"/>
    </source>
</evidence>
<keyword evidence="2" id="KW-0732">Signal</keyword>
<dbReference type="EMBL" id="WIGM01000495">
    <property type="protein sequence ID" value="KAF6823628.1"/>
    <property type="molecule type" value="Genomic_DNA"/>
</dbReference>
<accession>A0A8H6K3C5</accession>
<dbReference type="InterPro" id="IPR024535">
    <property type="entry name" value="RHGA/B-epi-like_pectate_lyase"/>
</dbReference>
<feature type="compositionally biased region" description="Low complexity" evidence="1">
    <location>
        <begin position="1400"/>
        <end position="1429"/>
    </location>
</feature>
<gene>
    <name evidence="4" type="ORF">CMUS01_10599</name>
</gene>
<feature type="signal peptide" evidence="2">
    <location>
        <begin position="1"/>
        <end position="21"/>
    </location>
</feature>
<dbReference type="CDD" id="cd23668">
    <property type="entry name" value="GH55_beta13glucanase-like"/>
    <property type="match status" value="1"/>
</dbReference>
<feature type="chain" id="PRO_5034024653" evidence="2">
    <location>
        <begin position="22"/>
        <end position="1621"/>
    </location>
</feature>
<dbReference type="OrthoDB" id="1046782at2759"/>
<dbReference type="SUPFAM" id="SSF51126">
    <property type="entry name" value="Pectin lyase-like"/>
    <property type="match status" value="2"/>
</dbReference>
<feature type="region of interest" description="Disordered" evidence="1">
    <location>
        <begin position="95"/>
        <end position="123"/>
    </location>
</feature>
<feature type="region of interest" description="Disordered" evidence="1">
    <location>
        <begin position="458"/>
        <end position="486"/>
    </location>
</feature>